<dbReference type="SUPFAM" id="SSF54556">
    <property type="entry name" value="Chitinase insertion domain"/>
    <property type="match status" value="1"/>
</dbReference>
<dbReference type="InterPro" id="IPR011583">
    <property type="entry name" value="Chitinase_II/V-like_cat"/>
</dbReference>
<evidence type="ECO:0000256" key="3">
    <source>
        <dbReference type="ARBA" id="ARBA00012729"/>
    </source>
</evidence>
<dbReference type="GO" id="GO:0008843">
    <property type="term" value="F:endochitinase activity"/>
    <property type="evidence" value="ECO:0007669"/>
    <property type="project" value="UniProtKB-EC"/>
</dbReference>
<dbReference type="EC" id="3.2.1.14" evidence="3"/>
<dbReference type="InterPro" id="IPR001223">
    <property type="entry name" value="Glyco_hydro18_cat"/>
</dbReference>
<keyword evidence="13" id="KW-1185">Reference proteome</keyword>
<dbReference type="PANTHER" id="PTHR11177:SF228">
    <property type="entry name" value="CHITINASE"/>
    <property type="match status" value="1"/>
</dbReference>
<keyword evidence="10" id="KW-0472">Membrane</keyword>
<keyword evidence="10" id="KW-1133">Transmembrane helix</keyword>
<dbReference type="SUPFAM" id="SSF51445">
    <property type="entry name" value="(Trans)glycosidases"/>
    <property type="match status" value="1"/>
</dbReference>
<evidence type="ECO:0000313" key="13">
    <source>
        <dbReference type="Proteomes" id="UP000799437"/>
    </source>
</evidence>
<dbReference type="Proteomes" id="UP000799437">
    <property type="component" value="Unassembled WGS sequence"/>
</dbReference>
<accession>A0A6A6VU37</accession>
<dbReference type="SMART" id="SM00636">
    <property type="entry name" value="Glyco_18"/>
    <property type="match status" value="1"/>
</dbReference>
<evidence type="ECO:0000256" key="8">
    <source>
        <dbReference type="ARBA" id="ARBA00023326"/>
    </source>
</evidence>
<name>A0A6A6VU37_9PEZI</name>
<reference evidence="12" key="1">
    <citation type="journal article" date="2020" name="Stud. Mycol.">
        <title>101 Dothideomycetes genomes: a test case for predicting lifestyles and emergence of pathogens.</title>
        <authorList>
            <person name="Haridas S."/>
            <person name="Albert R."/>
            <person name="Binder M."/>
            <person name="Bloem J."/>
            <person name="Labutti K."/>
            <person name="Salamov A."/>
            <person name="Andreopoulos B."/>
            <person name="Baker S."/>
            <person name="Barry K."/>
            <person name="Bills G."/>
            <person name="Bluhm B."/>
            <person name="Cannon C."/>
            <person name="Castanera R."/>
            <person name="Culley D."/>
            <person name="Daum C."/>
            <person name="Ezra D."/>
            <person name="Gonzalez J."/>
            <person name="Henrissat B."/>
            <person name="Kuo A."/>
            <person name="Liang C."/>
            <person name="Lipzen A."/>
            <person name="Lutzoni F."/>
            <person name="Magnuson J."/>
            <person name="Mondo S."/>
            <person name="Nolan M."/>
            <person name="Ohm R."/>
            <person name="Pangilinan J."/>
            <person name="Park H.-J."/>
            <person name="Ramirez L."/>
            <person name="Alfaro M."/>
            <person name="Sun H."/>
            <person name="Tritt A."/>
            <person name="Yoshinaga Y."/>
            <person name="Zwiers L.-H."/>
            <person name="Turgeon B."/>
            <person name="Goodwin S."/>
            <person name="Spatafora J."/>
            <person name="Crous P."/>
            <person name="Grigoriev I."/>
        </authorList>
    </citation>
    <scope>NUCLEOTIDE SEQUENCE</scope>
    <source>
        <strain evidence="12">CBS 121739</strain>
    </source>
</reference>
<keyword evidence="5" id="KW-0146">Chitin degradation</keyword>
<dbReference type="InterPro" id="IPR029070">
    <property type="entry name" value="Chitinase_insertion_sf"/>
</dbReference>
<dbReference type="GeneID" id="54483157"/>
<evidence type="ECO:0000256" key="5">
    <source>
        <dbReference type="ARBA" id="ARBA00023024"/>
    </source>
</evidence>
<evidence type="ECO:0000259" key="11">
    <source>
        <dbReference type="PROSITE" id="PS51910"/>
    </source>
</evidence>
<dbReference type="PANTHER" id="PTHR11177">
    <property type="entry name" value="CHITINASE"/>
    <property type="match status" value="1"/>
</dbReference>
<feature type="domain" description="GH18" evidence="11">
    <location>
        <begin position="2"/>
        <end position="346"/>
    </location>
</feature>
<dbReference type="GO" id="GO:0000272">
    <property type="term" value="P:polysaccharide catabolic process"/>
    <property type="evidence" value="ECO:0007669"/>
    <property type="project" value="UniProtKB-KW"/>
</dbReference>
<dbReference type="GO" id="GO:0008061">
    <property type="term" value="F:chitin binding"/>
    <property type="evidence" value="ECO:0007669"/>
    <property type="project" value="InterPro"/>
</dbReference>
<dbReference type="AlphaFoldDB" id="A0A6A6VU37"/>
<dbReference type="OrthoDB" id="76388at2759"/>
<dbReference type="RefSeq" id="XP_033596543.1">
    <property type="nucleotide sequence ID" value="XM_033742103.1"/>
</dbReference>
<dbReference type="InterPro" id="IPR017853">
    <property type="entry name" value="GH"/>
</dbReference>
<dbReference type="Pfam" id="PF00704">
    <property type="entry name" value="Glyco_hydro_18"/>
    <property type="match status" value="1"/>
</dbReference>
<proteinExistence type="inferred from homology"/>
<dbReference type="Gene3D" id="3.20.20.80">
    <property type="entry name" value="Glycosidases"/>
    <property type="match status" value="1"/>
</dbReference>
<evidence type="ECO:0000256" key="6">
    <source>
        <dbReference type="ARBA" id="ARBA00023277"/>
    </source>
</evidence>
<organism evidence="12 13">
    <name type="scientific">Pseudovirgaria hyperparasitica</name>
    <dbReference type="NCBI Taxonomy" id="470096"/>
    <lineage>
        <taxon>Eukaryota</taxon>
        <taxon>Fungi</taxon>
        <taxon>Dikarya</taxon>
        <taxon>Ascomycota</taxon>
        <taxon>Pezizomycotina</taxon>
        <taxon>Dothideomycetes</taxon>
        <taxon>Dothideomycetes incertae sedis</taxon>
        <taxon>Acrospermales</taxon>
        <taxon>Acrospermaceae</taxon>
        <taxon>Pseudovirgaria</taxon>
    </lineage>
</organism>
<evidence type="ECO:0000256" key="1">
    <source>
        <dbReference type="ARBA" id="ARBA00000822"/>
    </source>
</evidence>
<keyword evidence="6" id="KW-0119">Carbohydrate metabolism</keyword>
<keyword evidence="8" id="KW-0624">Polysaccharide degradation</keyword>
<evidence type="ECO:0000256" key="4">
    <source>
        <dbReference type="ARBA" id="ARBA00022801"/>
    </source>
</evidence>
<evidence type="ECO:0000256" key="7">
    <source>
        <dbReference type="ARBA" id="ARBA00023295"/>
    </source>
</evidence>
<keyword evidence="10" id="KW-0812">Transmembrane</keyword>
<evidence type="ECO:0000256" key="10">
    <source>
        <dbReference type="SAM" id="Phobius"/>
    </source>
</evidence>
<dbReference type="GO" id="GO:0006032">
    <property type="term" value="P:chitin catabolic process"/>
    <property type="evidence" value="ECO:0007669"/>
    <property type="project" value="UniProtKB-KW"/>
</dbReference>
<comment type="catalytic activity">
    <reaction evidence="1">
        <text>Random endo-hydrolysis of N-acetyl-beta-D-glucosaminide (1-&gt;4)-beta-linkages in chitin and chitodextrins.</text>
        <dbReference type="EC" id="3.2.1.14"/>
    </reaction>
</comment>
<gene>
    <name evidence="12" type="ORF">EJ05DRAFT_443970</name>
</gene>
<keyword evidence="7 9" id="KW-0326">Glycosidase</keyword>
<keyword evidence="4 9" id="KW-0378">Hydrolase</keyword>
<dbReference type="PROSITE" id="PS01095">
    <property type="entry name" value="GH18_1"/>
    <property type="match status" value="1"/>
</dbReference>
<dbReference type="InterPro" id="IPR050314">
    <property type="entry name" value="Glycosyl_Hydrlase_18"/>
</dbReference>
<evidence type="ECO:0000256" key="2">
    <source>
        <dbReference type="ARBA" id="ARBA00008682"/>
    </source>
</evidence>
<dbReference type="PROSITE" id="PS51910">
    <property type="entry name" value="GH18_2"/>
    <property type="match status" value="1"/>
</dbReference>
<dbReference type="GO" id="GO:0005576">
    <property type="term" value="C:extracellular region"/>
    <property type="evidence" value="ECO:0007669"/>
    <property type="project" value="TreeGrafter"/>
</dbReference>
<feature type="transmembrane region" description="Helical" evidence="10">
    <location>
        <begin position="21"/>
        <end position="39"/>
    </location>
</feature>
<dbReference type="EMBL" id="ML996581">
    <property type="protein sequence ID" value="KAF2754092.1"/>
    <property type="molecule type" value="Genomic_DNA"/>
</dbReference>
<protein>
    <recommendedName>
        <fullName evidence="3">chitinase</fullName>
        <ecNumber evidence="3">3.2.1.14</ecNumber>
    </recommendedName>
</protein>
<dbReference type="InterPro" id="IPR001579">
    <property type="entry name" value="Glyco_hydro_18_chit_AS"/>
</dbReference>
<evidence type="ECO:0000256" key="9">
    <source>
        <dbReference type="RuleBase" id="RU000489"/>
    </source>
</evidence>
<comment type="similarity">
    <text evidence="2">Belongs to the glycosyl hydrolase 18 family. Chitinase class V subfamily.</text>
</comment>
<evidence type="ECO:0000313" key="12">
    <source>
        <dbReference type="EMBL" id="KAF2754092.1"/>
    </source>
</evidence>
<dbReference type="Gene3D" id="3.10.50.10">
    <property type="match status" value="1"/>
</dbReference>
<sequence>MFVNAVYYPSWKIYKGQRPSLLNVACITHIIYAFAWVHANGTVNLSDQWADADMIVDGHLGCLNACTALRHATRRMPKVLLSLGGGGEGSEHFAAAARTVETRKRFAITVKEIVLKYDLDGVDINWECPQDEEEGENYVQLLATLRGYLPLERFEVTAALPSNEWALKNIDLSRAASYLNYVNLMTYDFSGPWLNKTGHHAQLYTPEEPHSLAATLSVNYAASLLAVRNVPFHKITLGIPLYGRSFLRTHGVGHSYNGQGGELGVYDYRDLPRPGAQEYVDENAVAAYCIGTNGEFVTYDNQITVEKKAIYARNNRLAGLFYWAGTGDAQGDKSLVRTGYMSLHGF</sequence>